<evidence type="ECO:0000259" key="8">
    <source>
        <dbReference type="Pfam" id="PF01494"/>
    </source>
</evidence>
<dbReference type="EMBL" id="RYZR01000006">
    <property type="protein sequence ID" value="RUL63255.1"/>
    <property type="molecule type" value="Genomic_DNA"/>
</dbReference>
<dbReference type="NCBIfam" id="NF004832">
    <property type="entry name" value="PRK06184.1"/>
    <property type="match status" value="1"/>
</dbReference>
<dbReference type="OrthoDB" id="8672648at2"/>
<feature type="domain" description="FAD-binding" evidence="8">
    <location>
        <begin position="7"/>
        <end position="343"/>
    </location>
</feature>
<dbReference type="Proteomes" id="UP000267077">
    <property type="component" value="Unassembled WGS sequence"/>
</dbReference>
<dbReference type="PRINTS" id="PR00420">
    <property type="entry name" value="RNGMNOXGNASE"/>
</dbReference>
<dbReference type="PANTHER" id="PTHR43004:SF19">
    <property type="entry name" value="BINDING MONOOXYGENASE, PUTATIVE (JCVI)-RELATED"/>
    <property type="match status" value="1"/>
</dbReference>
<dbReference type="InterPro" id="IPR002938">
    <property type="entry name" value="FAD-bd"/>
</dbReference>
<dbReference type="GO" id="GO:0016709">
    <property type="term" value="F:oxidoreductase activity, acting on paired donors, with incorporation or reduction of molecular oxygen, NAD(P)H as one donor, and incorporation of one atom of oxygen"/>
    <property type="evidence" value="ECO:0007669"/>
    <property type="project" value="UniProtKB-ARBA"/>
</dbReference>
<sequence length="526" mass="57988">MTHPTSIDVLIIGAGPTGLVLACELARRNVAFRLIDALPQPSAASRGKGLQPRSLEVLDDLGVVDRIVAAGRFHMPMRFHDADGSVKDHDLYEGHQPTPDAPYGSPLMIPQWRIENILRERLTEWGARVEFATSLENLVQDETGVTATLMRNGVAETVRANWLVACDGGRSKTRGLLGVAFIGETLETHRMFVGDVKATGIDRDFWHAWRSEEGVVALAPLPGTDMFQFQASLSPDAPTEPSLQIFQDILDTRTKATDIRLHDATWMSFWRANVRIVDRYRVGRAFLAGDAAHVHSPAGGQGMNTGIQDAYNLGWKLAAVIAGADVSLLDTYEEERLPVAAWVLGISNDLLAKAVQSRHIAGPRGTETLQLGIHYRPHRLAQEQRANPGKIQAGDRAPDAPDLRTNNQTCRLFDLIRGTHLTVLAFGDGWDRVIADIEAHHGETVKSFVIGESEEGDVRSVWHDQAQHAMRHYDIHNDTLMIIRPDGYIGMVTEEKTPQAALAYLATTTAADRMSATRSYARAIYK</sequence>
<dbReference type="GO" id="GO:0071949">
    <property type="term" value="F:FAD binding"/>
    <property type="evidence" value="ECO:0007669"/>
    <property type="project" value="InterPro"/>
</dbReference>
<dbReference type="InterPro" id="IPR036188">
    <property type="entry name" value="FAD/NAD-bd_sf"/>
</dbReference>
<comment type="function">
    <text evidence="6">Serves to protect the cell against DNA damage by alkyl hydroperoxides. It can use either NADH or NADPH as electron donor for direct reduction of redox dyes or of alkyl hydroperoxides when combined with the AhpC protein.</text>
</comment>
<comment type="similarity">
    <text evidence="2">Belongs to the PheA/TfdB FAD monooxygenase family.</text>
</comment>
<comment type="cofactor">
    <cofactor evidence="1">
        <name>FAD</name>
        <dbReference type="ChEBI" id="CHEBI:57692"/>
    </cofactor>
</comment>
<dbReference type="PANTHER" id="PTHR43004">
    <property type="entry name" value="TRK SYSTEM POTASSIUM UPTAKE PROTEIN"/>
    <property type="match status" value="1"/>
</dbReference>
<evidence type="ECO:0000256" key="1">
    <source>
        <dbReference type="ARBA" id="ARBA00001974"/>
    </source>
</evidence>
<dbReference type="SUPFAM" id="SSF52833">
    <property type="entry name" value="Thioredoxin-like"/>
    <property type="match status" value="1"/>
</dbReference>
<evidence type="ECO:0000256" key="3">
    <source>
        <dbReference type="ARBA" id="ARBA00020059"/>
    </source>
</evidence>
<organism evidence="9 10">
    <name type="scientific">Dyella dinghuensis</name>
    <dbReference type="NCBI Taxonomy" id="1920169"/>
    <lineage>
        <taxon>Bacteria</taxon>
        <taxon>Pseudomonadati</taxon>
        <taxon>Pseudomonadota</taxon>
        <taxon>Gammaproteobacteria</taxon>
        <taxon>Lysobacterales</taxon>
        <taxon>Rhodanobacteraceae</taxon>
        <taxon>Dyella</taxon>
    </lineage>
</organism>
<feature type="region of interest" description="Disordered" evidence="7">
    <location>
        <begin position="384"/>
        <end position="403"/>
    </location>
</feature>
<keyword evidence="10" id="KW-1185">Reference proteome</keyword>
<evidence type="ECO:0000256" key="5">
    <source>
        <dbReference type="ARBA" id="ARBA00022827"/>
    </source>
</evidence>
<dbReference type="InterPro" id="IPR050641">
    <property type="entry name" value="RIFMO-like"/>
</dbReference>
<dbReference type="Gene3D" id="3.50.50.60">
    <property type="entry name" value="FAD/NAD(P)-binding domain"/>
    <property type="match status" value="1"/>
</dbReference>
<evidence type="ECO:0000256" key="4">
    <source>
        <dbReference type="ARBA" id="ARBA00022630"/>
    </source>
</evidence>
<evidence type="ECO:0000256" key="7">
    <source>
        <dbReference type="SAM" id="MobiDB-lite"/>
    </source>
</evidence>
<proteinExistence type="inferred from homology"/>
<keyword evidence="5" id="KW-0274">FAD</keyword>
<name>A0A432LRS5_9GAMM</name>
<evidence type="ECO:0000313" key="10">
    <source>
        <dbReference type="Proteomes" id="UP000267077"/>
    </source>
</evidence>
<evidence type="ECO:0000256" key="2">
    <source>
        <dbReference type="ARBA" id="ARBA00007801"/>
    </source>
</evidence>
<comment type="caution">
    <text evidence="9">The sequence shown here is derived from an EMBL/GenBank/DDBJ whole genome shotgun (WGS) entry which is preliminary data.</text>
</comment>
<dbReference type="Gene3D" id="3.30.70.2450">
    <property type="match status" value="1"/>
</dbReference>
<dbReference type="AlphaFoldDB" id="A0A432LRS5"/>
<dbReference type="Pfam" id="PF01494">
    <property type="entry name" value="FAD_binding_3"/>
    <property type="match status" value="1"/>
</dbReference>
<keyword evidence="4" id="KW-0285">Flavoprotein</keyword>
<reference evidence="9 10" key="1">
    <citation type="submission" date="2018-12" db="EMBL/GenBank/DDBJ databases">
        <title>Dyella dinghuensis sp. nov. DHOA06 and Dyella choica sp. nov. 4M-K27, isolated from forest soil.</title>
        <authorList>
            <person name="Qiu L.-H."/>
            <person name="Gao Z.-H."/>
        </authorList>
    </citation>
    <scope>NUCLEOTIDE SEQUENCE [LARGE SCALE GENOMIC DNA]</scope>
    <source>
        <strain evidence="9 10">DHOA06</strain>
    </source>
</reference>
<evidence type="ECO:0000313" key="9">
    <source>
        <dbReference type="EMBL" id="RUL63255.1"/>
    </source>
</evidence>
<dbReference type="InterPro" id="IPR036249">
    <property type="entry name" value="Thioredoxin-like_sf"/>
</dbReference>
<gene>
    <name evidence="9" type="ORF">EKH79_12710</name>
</gene>
<dbReference type="SUPFAM" id="SSF51905">
    <property type="entry name" value="FAD/NAD(P)-binding domain"/>
    <property type="match status" value="1"/>
</dbReference>
<dbReference type="RefSeq" id="WP_126674191.1">
    <property type="nucleotide sequence ID" value="NZ_RYZR01000006.1"/>
</dbReference>
<protein>
    <recommendedName>
        <fullName evidence="3">Alkyl hydroperoxide reductase subunit F</fullName>
    </recommendedName>
</protein>
<evidence type="ECO:0000256" key="6">
    <source>
        <dbReference type="ARBA" id="ARBA00024806"/>
    </source>
</evidence>
<accession>A0A432LRS5</accession>
<dbReference type="Gene3D" id="3.40.30.120">
    <property type="match status" value="1"/>
</dbReference>